<dbReference type="InterPro" id="IPR018819">
    <property type="entry name" value="Nur1/Mug154"/>
</dbReference>
<gene>
    <name evidence="6" type="ORF">VTJ49DRAFT_767</name>
</gene>
<sequence length="512" mass="56761">MAPSTRPTRLIRRQPLGQRLRAMLNPMDFYLWLSEEIQTFDWDSKAFGTRFGIACNFLFMLARANAGETRSAVDDVFGDDPANGWFTLAANALQWVFIAISLLNAFYAMTRSRSYRLFEMNVEAPGPATPSAQRVRVDSSPASSTPLRLIQEVLRPETAEQRAHPDKTRDVWEVKVWDPYTATLRMFCLFSPGHVLIHMLFLPLPTLDPRPSVTVFKCLLLQVILSAQLLLVHSRFSQQSKDTAIIQKEVMHEYDVKYVHPRLHPVVREVATQVSITDKGRVEQEEVRIGTPSTVIRRSFQTHPNPNYARYVDPDGTASHPSSSAAPLSHNPFNSATPLSRASSLRPSFAAQVQQHHQRSSSLRNSLPAQPSTPSAVKTVSVGTGPSTTTTGGNNLPSAATGYGGSLGVFTHPNSPLKKAVSLSDLNGSQSPRNGREMAAREQRELAARMVRESSPVKDRDWAGSNVHSSGGTTTTNWSSASNNPFAHSPEKLARARATRWTQERFPTRRVV</sequence>
<dbReference type="EMBL" id="JAZGSY010000125">
    <property type="protein sequence ID" value="KAL1840151.1"/>
    <property type="molecule type" value="Genomic_DNA"/>
</dbReference>
<keyword evidence="7" id="KW-1185">Reference proteome</keyword>
<evidence type="ECO:0008006" key="8">
    <source>
        <dbReference type="Google" id="ProtNLM"/>
    </source>
</evidence>
<evidence type="ECO:0000313" key="7">
    <source>
        <dbReference type="Proteomes" id="UP001583172"/>
    </source>
</evidence>
<name>A0ABR3VGB1_HUMIN</name>
<feature type="region of interest" description="Disordered" evidence="5">
    <location>
        <begin position="450"/>
        <end position="485"/>
    </location>
</feature>
<dbReference type="Proteomes" id="UP001583172">
    <property type="component" value="Unassembled WGS sequence"/>
</dbReference>
<keyword evidence="4" id="KW-0472">Membrane</keyword>
<protein>
    <recommendedName>
        <fullName evidence="8">Nuclear rim protein 1</fullName>
    </recommendedName>
</protein>
<feature type="compositionally biased region" description="Low complexity" evidence="5">
    <location>
        <begin position="318"/>
        <end position="330"/>
    </location>
</feature>
<dbReference type="PANTHER" id="PTHR28293:SF1">
    <property type="entry name" value="NUCLEAR RIM PROTEIN 1"/>
    <property type="match status" value="1"/>
</dbReference>
<feature type="compositionally biased region" description="Low complexity" evidence="5">
    <location>
        <begin position="379"/>
        <end position="393"/>
    </location>
</feature>
<comment type="caution">
    <text evidence="6">The sequence shown here is derived from an EMBL/GenBank/DDBJ whole genome shotgun (WGS) entry which is preliminary data.</text>
</comment>
<feature type="compositionally biased region" description="Low complexity" evidence="5">
    <location>
        <begin position="469"/>
        <end position="484"/>
    </location>
</feature>
<accession>A0ABR3VGB1</accession>
<dbReference type="PANTHER" id="PTHR28293">
    <property type="entry name" value="NUCLEAR RIM PROTEIN 1"/>
    <property type="match status" value="1"/>
</dbReference>
<comment type="subcellular location">
    <subcellularLocation>
        <location evidence="1">Endomembrane system</location>
        <topology evidence="1">Multi-pass membrane protein</topology>
    </subcellularLocation>
</comment>
<evidence type="ECO:0000256" key="5">
    <source>
        <dbReference type="SAM" id="MobiDB-lite"/>
    </source>
</evidence>
<proteinExistence type="predicted"/>
<evidence type="ECO:0000313" key="6">
    <source>
        <dbReference type="EMBL" id="KAL1840151.1"/>
    </source>
</evidence>
<feature type="region of interest" description="Disordered" evidence="5">
    <location>
        <begin position="298"/>
        <end position="399"/>
    </location>
</feature>
<feature type="compositionally biased region" description="Basic and acidic residues" evidence="5">
    <location>
        <begin position="450"/>
        <end position="462"/>
    </location>
</feature>
<reference evidence="6 7" key="1">
    <citation type="journal article" date="2024" name="Commun. Biol.">
        <title>Comparative genomic analysis of thermophilic fungi reveals convergent evolutionary adaptations and gene losses.</title>
        <authorList>
            <person name="Steindorff A.S."/>
            <person name="Aguilar-Pontes M.V."/>
            <person name="Robinson A.J."/>
            <person name="Andreopoulos B."/>
            <person name="LaButti K."/>
            <person name="Kuo A."/>
            <person name="Mondo S."/>
            <person name="Riley R."/>
            <person name="Otillar R."/>
            <person name="Haridas S."/>
            <person name="Lipzen A."/>
            <person name="Grimwood J."/>
            <person name="Schmutz J."/>
            <person name="Clum A."/>
            <person name="Reid I.D."/>
            <person name="Moisan M.C."/>
            <person name="Butler G."/>
            <person name="Nguyen T.T.M."/>
            <person name="Dewar K."/>
            <person name="Conant G."/>
            <person name="Drula E."/>
            <person name="Henrissat B."/>
            <person name="Hansel C."/>
            <person name="Singer S."/>
            <person name="Hutchinson M.I."/>
            <person name="de Vries R.P."/>
            <person name="Natvig D.O."/>
            <person name="Powell A.J."/>
            <person name="Tsang A."/>
            <person name="Grigoriev I.V."/>
        </authorList>
    </citation>
    <scope>NUCLEOTIDE SEQUENCE [LARGE SCALE GENOMIC DNA]</scope>
    <source>
        <strain evidence="6 7">CBS 620.91</strain>
    </source>
</reference>
<dbReference type="Pfam" id="PF10332">
    <property type="entry name" value="DUF2418"/>
    <property type="match status" value="1"/>
</dbReference>
<organism evidence="6 7">
    <name type="scientific">Humicola insolens</name>
    <name type="common">Soft-rot fungus</name>
    <dbReference type="NCBI Taxonomy" id="85995"/>
    <lineage>
        <taxon>Eukaryota</taxon>
        <taxon>Fungi</taxon>
        <taxon>Dikarya</taxon>
        <taxon>Ascomycota</taxon>
        <taxon>Pezizomycotina</taxon>
        <taxon>Sordariomycetes</taxon>
        <taxon>Sordariomycetidae</taxon>
        <taxon>Sordariales</taxon>
        <taxon>Chaetomiaceae</taxon>
        <taxon>Mycothermus</taxon>
    </lineage>
</organism>
<evidence type="ECO:0000256" key="4">
    <source>
        <dbReference type="ARBA" id="ARBA00023136"/>
    </source>
</evidence>
<evidence type="ECO:0000256" key="2">
    <source>
        <dbReference type="ARBA" id="ARBA00022692"/>
    </source>
</evidence>
<feature type="compositionally biased region" description="Polar residues" evidence="5">
    <location>
        <begin position="331"/>
        <end position="378"/>
    </location>
</feature>
<keyword evidence="2" id="KW-0812">Transmembrane</keyword>
<evidence type="ECO:0000256" key="1">
    <source>
        <dbReference type="ARBA" id="ARBA00004127"/>
    </source>
</evidence>
<evidence type="ECO:0000256" key="3">
    <source>
        <dbReference type="ARBA" id="ARBA00022989"/>
    </source>
</evidence>
<keyword evidence="3" id="KW-1133">Transmembrane helix</keyword>